<gene>
    <name evidence="4" type="primary">LOC107821706</name>
</gene>
<dbReference type="GO" id="GO:0010215">
    <property type="term" value="P:cellulose microfibril organization"/>
    <property type="evidence" value="ECO:0007669"/>
    <property type="project" value="InterPro"/>
</dbReference>
<comment type="similarity">
    <text evidence="1">Belongs to the COBRA family.</text>
</comment>
<reference evidence="4" key="1">
    <citation type="submission" date="2025-08" db="UniProtKB">
        <authorList>
            <consortium name="RefSeq"/>
        </authorList>
    </citation>
    <scope>IDENTIFICATION</scope>
</reference>
<feature type="non-terminal residue" evidence="4">
    <location>
        <position position="1"/>
    </location>
</feature>
<dbReference type="PANTHER" id="PTHR31673:SF50">
    <property type="entry name" value="COBRA-LIKE PROTEIN"/>
    <property type="match status" value="1"/>
</dbReference>
<dbReference type="STRING" id="4097.A0A1S4CRA7"/>
<evidence type="ECO:0000256" key="2">
    <source>
        <dbReference type="ARBA" id="ARBA00022729"/>
    </source>
</evidence>
<protein>
    <submittedName>
        <fullName evidence="4">COBRA-like protein 2</fullName>
    </submittedName>
</protein>
<dbReference type="RefSeq" id="XP_016503640.1">
    <property type="nucleotide sequence ID" value="XM_016648154.1"/>
</dbReference>
<dbReference type="OrthoDB" id="1723138at2759"/>
<dbReference type="PANTHER" id="PTHR31673">
    <property type="entry name" value="PROTEIN COBRA"/>
    <property type="match status" value="1"/>
</dbReference>
<dbReference type="KEGG" id="nta:107821706"/>
<organism evidence="4">
    <name type="scientific">Nicotiana tabacum</name>
    <name type="common">Common tobacco</name>
    <dbReference type="NCBI Taxonomy" id="4097"/>
    <lineage>
        <taxon>Eukaryota</taxon>
        <taxon>Viridiplantae</taxon>
        <taxon>Streptophyta</taxon>
        <taxon>Embryophyta</taxon>
        <taxon>Tracheophyta</taxon>
        <taxon>Spermatophyta</taxon>
        <taxon>Magnoliopsida</taxon>
        <taxon>eudicotyledons</taxon>
        <taxon>Gunneridae</taxon>
        <taxon>Pentapetalae</taxon>
        <taxon>asterids</taxon>
        <taxon>lamiids</taxon>
        <taxon>Solanales</taxon>
        <taxon>Solanaceae</taxon>
        <taxon>Nicotianoideae</taxon>
        <taxon>Nicotianeae</taxon>
        <taxon>Nicotiana</taxon>
    </lineage>
</organism>
<dbReference type="GO" id="GO:0016020">
    <property type="term" value="C:membrane"/>
    <property type="evidence" value="ECO:0007669"/>
    <property type="project" value="InterPro"/>
</dbReference>
<evidence type="ECO:0000313" key="4">
    <source>
        <dbReference type="RefSeq" id="XP_016503640.1"/>
    </source>
</evidence>
<proteinExistence type="inferred from homology"/>
<evidence type="ECO:0000256" key="1">
    <source>
        <dbReference type="ARBA" id="ARBA00005507"/>
    </source>
</evidence>
<dbReference type="AlphaFoldDB" id="A0A1S4CRA7"/>
<name>A0A1S4CRA7_TOBAC</name>
<evidence type="ECO:0000256" key="3">
    <source>
        <dbReference type="ARBA" id="ARBA00023180"/>
    </source>
</evidence>
<dbReference type="InterPro" id="IPR006918">
    <property type="entry name" value="COBRA_pln"/>
</dbReference>
<sequence>FPNFYCFNYDCFIPRLIDSFLTSGGYWNDCYDGHDSNGNITIKWDIKTWTPDGYIVVVSIYNFQKYPIQALGWQLGWT</sequence>
<keyword evidence="3" id="KW-0325">Glycoprotein</keyword>
<dbReference type="PaxDb" id="4097-A0A1S4CRA7"/>
<accession>A0A1S4CRA7</accession>
<keyword evidence="2" id="KW-0732">Signal</keyword>